<dbReference type="Pfam" id="PF00075">
    <property type="entry name" value="RNase_H"/>
    <property type="match status" value="1"/>
</dbReference>
<evidence type="ECO:0000259" key="1">
    <source>
        <dbReference type="Pfam" id="PF00075"/>
    </source>
</evidence>
<comment type="caution">
    <text evidence="2">The sequence shown here is derived from an EMBL/GenBank/DDBJ whole genome shotgun (WGS) entry which is preliminary data.</text>
</comment>
<dbReference type="InterPro" id="IPR036397">
    <property type="entry name" value="RNaseH_sf"/>
</dbReference>
<dbReference type="Proteomes" id="UP001597502">
    <property type="component" value="Unassembled WGS sequence"/>
</dbReference>
<protein>
    <submittedName>
        <fullName evidence="2">RNase H family protein</fullName>
    </submittedName>
</protein>
<dbReference type="InterPro" id="IPR002156">
    <property type="entry name" value="RNaseH_domain"/>
</dbReference>
<sequence length="185" mass="21464">MKQKGTNKPVPALPDFWGKSKEIIEKEHKDWIYNQYFSREVLTIYCDGSMNEQKKMAAGFCYVYNGTVTKKYHLVSKTRDCSIPVFAEIIAIISALKKFRQNVRGNYSSVRIFSDLDYIDNILTQSSTFKNTCLKKVQKELILTFEQSSLKYPNINIDISPLTRRQKRHNPFLKAAHNAARELIT</sequence>
<dbReference type="SUPFAM" id="SSF53098">
    <property type="entry name" value="Ribonuclease H-like"/>
    <property type="match status" value="1"/>
</dbReference>
<dbReference type="InterPro" id="IPR012337">
    <property type="entry name" value="RNaseH-like_sf"/>
</dbReference>
<keyword evidence="3" id="KW-1185">Reference proteome</keyword>
<dbReference type="Gene3D" id="3.30.420.10">
    <property type="entry name" value="Ribonuclease H-like superfamily/Ribonuclease H"/>
    <property type="match status" value="1"/>
</dbReference>
<reference evidence="3" key="1">
    <citation type="journal article" date="2019" name="Int. J. Syst. Evol. Microbiol.">
        <title>The Global Catalogue of Microorganisms (GCM) 10K type strain sequencing project: providing services to taxonomists for standard genome sequencing and annotation.</title>
        <authorList>
            <consortium name="The Broad Institute Genomics Platform"/>
            <consortium name="The Broad Institute Genome Sequencing Center for Infectious Disease"/>
            <person name="Wu L."/>
            <person name="Ma J."/>
        </authorList>
    </citation>
    <scope>NUCLEOTIDE SEQUENCE [LARGE SCALE GENOMIC DNA]</scope>
    <source>
        <strain evidence="3">TISTR 1535</strain>
    </source>
</reference>
<feature type="domain" description="RNase H type-1" evidence="1">
    <location>
        <begin position="41"/>
        <end position="141"/>
    </location>
</feature>
<proteinExistence type="predicted"/>
<organism evidence="2 3">
    <name type="scientific">Lentibacillus juripiscarius</name>
    <dbReference type="NCBI Taxonomy" id="257446"/>
    <lineage>
        <taxon>Bacteria</taxon>
        <taxon>Bacillati</taxon>
        <taxon>Bacillota</taxon>
        <taxon>Bacilli</taxon>
        <taxon>Bacillales</taxon>
        <taxon>Bacillaceae</taxon>
        <taxon>Lentibacillus</taxon>
    </lineage>
</organism>
<evidence type="ECO:0000313" key="3">
    <source>
        <dbReference type="Proteomes" id="UP001597502"/>
    </source>
</evidence>
<gene>
    <name evidence="2" type="ORF">ACFSUO_02060</name>
</gene>
<evidence type="ECO:0000313" key="2">
    <source>
        <dbReference type="EMBL" id="MFD2759773.1"/>
    </source>
</evidence>
<name>A0ABW5V1C1_9BACI</name>
<dbReference type="RefSeq" id="WP_382390574.1">
    <property type="nucleotide sequence ID" value="NZ_JBHUNA010000003.1"/>
</dbReference>
<dbReference type="EMBL" id="JBHUNA010000003">
    <property type="protein sequence ID" value="MFD2759773.1"/>
    <property type="molecule type" value="Genomic_DNA"/>
</dbReference>
<accession>A0ABW5V1C1</accession>